<dbReference type="AlphaFoldDB" id="A0A024WES0"/>
<proteinExistence type="predicted"/>
<dbReference type="Proteomes" id="UP000030708">
    <property type="component" value="Unassembled WGS sequence"/>
</dbReference>
<reference evidence="2 3" key="2">
    <citation type="submission" date="2013-02" db="EMBL/GenBank/DDBJ databases">
        <title>The Genome Sequence of Plasmodium falciparum Tanzania (2000708).</title>
        <authorList>
            <consortium name="The Broad Institute Genome Sequencing Platform"/>
            <consortium name="The Broad Institute Genome Sequencing Center for Infectious Disease"/>
            <person name="Neafsey D."/>
            <person name="Cheeseman I."/>
            <person name="Volkman S."/>
            <person name="Adams J."/>
            <person name="Walker B."/>
            <person name="Young S.K."/>
            <person name="Zeng Q."/>
            <person name="Gargeya S."/>
            <person name="Fitzgerald M."/>
            <person name="Haas B."/>
            <person name="Abouelleil A."/>
            <person name="Alvarado L."/>
            <person name="Arachchi H.M."/>
            <person name="Berlin A.M."/>
            <person name="Chapman S.B."/>
            <person name="Dewar J."/>
            <person name="Goldberg J."/>
            <person name="Griggs A."/>
            <person name="Gujja S."/>
            <person name="Hansen M."/>
            <person name="Howarth C."/>
            <person name="Imamovic A."/>
            <person name="Larimer J."/>
            <person name="McCowan C."/>
            <person name="Murphy C."/>
            <person name="Neiman D."/>
            <person name="Pearson M."/>
            <person name="Priest M."/>
            <person name="Roberts A."/>
            <person name="Saif S."/>
            <person name="Shea T."/>
            <person name="Sisk P."/>
            <person name="Sykes S."/>
            <person name="Wortman J."/>
            <person name="Nusbaum C."/>
            <person name="Birren B."/>
        </authorList>
    </citation>
    <scope>NUCLEOTIDE SEQUENCE [LARGE SCALE GENOMIC DNA]</scope>
    <source>
        <strain evidence="3">Tanzania (2000708)</strain>
    </source>
</reference>
<feature type="compositionally biased region" description="Polar residues" evidence="1">
    <location>
        <begin position="33"/>
        <end position="44"/>
    </location>
</feature>
<name>A0A024WES0_PLAFA</name>
<reference evidence="2 3" key="1">
    <citation type="submission" date="2013-02" db="EMBL/GenBank/DDBJ databases">
        <title>The Genome Annotation of Plasmodium falciparum Tanzania (2000708).</title>
        <authorList>
            <consortium name="The Broad Institute Genome Sequencing Platform"/>
            <consortium name="The Broad Institute Genome Sequencing Center for Infectious Disease"/>
            <person name="Neafsey D."/>
            <person name="Hoffman S."/>
            <person name="Volkman S."/>
            <person name="Rosenthal P."/>
            <person name="Walker B."/>
            <person name="Young S.K."/>
            <person name="Zeng Q."/>
            <person name="Gargeya S."/>
            <person name="Fitzgerald M."/>
            <person name="Haas B."/>
            <person name="Abouelleil A."/>
            <person name="Allen A.W."/>
            <person name="Alvarado L."/>
            <person name="Arachchi H.M."/>
            <person name="Berlin A.M."/>
            <person name="Chapman S.B."/>
            <person name="Gainer-Dewar J."/>
            <person name="Goldberg J."/>
            <person name="Griggs A."/>
            <person name="Gujja S."/>
            <person name="Hansen M."/>
            <person name="Howarth C."/>
            <person name="Imamovic A."/>
            <person name="Ireland A."/>
            <person name="Larimer J."/>
            <person name="McCowan C."/>
            <person name="Murphy C."/>
            <person name="Pearson M."/>
            <person name="Poon T.W."/>
            <person name="Priest M."/>
            <person name="Roberts A."/>
            <person name="Saif S."/>
            <person name="Shea T."/>
            <person name="Sisk P."/>
            <person name="Sykes S."/>
            <person name="Wortman J."/>
            <person name="Nusbaum C."/>
            <person name="Birren B."/>
        </authorList>
    </citation>
    <scope>NUCLEOTIDE SEQUENCE [LARGE SCALE GENOMIC DNA]</scope>
    <source>
        <strain evidence="3">Tanzania (2000708)</strain>
    </source>
</reference>
<evidence type="ECO:0000313" key="3">
    <source>
        <dbReference type="Proteomes" id="UP000030708"/>
    </source>
</evidence>
<accession>A0A024WES0</accession>
<organism evidence="2 3">
    <name type="scientific">Plasmodium falciparum Tanzania</name>
    <name type="common">2000708</name>
    <dbReference type="NCBI Taxonomy" id="1036725"/>
    <lineage>
        <taxon>Eukaryota</taxon>
        <taxon>Sar</taxon>
        <taxon>Alveolata</taxon>
        <taxon>Apicomplexa</taxon>
        <taxon>Aconoidasida</taxon>
        <taxon>Haemosporida</taxon>
        <taxon>Plasmodiidae</taxon>
        <taxon>Plasmodium</taxon>
        <taxon>Plasmodium (Laverania)</taxon>
    </lineage>
</organism>
<feature type="non-terminal residue" evidence="2">
    <location>
        <position position="1"/>
    </location>
</feature>
<sequence length="104" mass="11809">FQDQIQTSYYNKNNTSGNVSNLIIKRNLAQTLKNKASKGQQNNDLENDGLKHKPNQGQKHTELNNKNLKNKPTDGLKNVKDDELSDNESSDNEKSKKNLRGKKN</sequence>
<protein>
    <submittedName>
        <fullName evidence="2">Uncharacterized protein</fullName>
    </submittedName>
</protein>
<feature type="region of interest" description="Disordered" evidence="1">
    <location>
        <begin position="33"/>
        <end position="104"/>
    </location>
</feature>
<evidence type="ECO:0000313" key="2">
    <source>
        <dbReference type="EMBL" id="ETW39108.1"/>
    </source>
</evidence>
<feature type="compositionally biased region" description="Basic and acidic residues" evidence="1">
    <location>
        <begin position="71"/>
        <end position="82"/>
    </location>
</feature>
<dbReference type="EMBL" id="KI926268">
    <property type="protein sequence ID" value="ETW39108.1"/>
    <property type="molecule type" value="Genomic_DNA"/>
</dbReference>
<evidence type="ECO:0000256" key="1">
    <source>
        <dbReference type="SAM" id="MobiDB-lite"/>
    </source>
</evidence>
<gene>
    <name evidence="2" type="ORF">PFTANZ_00184</name>
</gene>